<evidence type="ECO:0000256" key="8">
    <source>
        <dbReference type="HAMAP-Rule" id="MF_00022"/>
    </source>
</evidence>
<organism evidence="11 13">
    <name type="scientific">Rubrobacter radiotolerans</name>
    <name type="common">Arthrobacter radiotolerans</name>
    <dbReference type="NCBI Taxonomy" id="42256"/>
    <lineage>
        <taxon>Bacteria</taxon>
        <taxon>Bacillati</taxon>
        <taxon>Actinomycetota</taxon>
        <taxon>Rubrobacteria</taxon>
        <taxon>Rubrobacterales</taxon>
        <taxon>Rubrobacteraceae</taxon>
        <taxon>Rubrobacter</taxon>
    </lineage>
</organism>
<proteinExistence type="inferred from homology"/>
<dbReference type="EMBL" id="CP007514">
    <property type="protein sequence ID" value="AHY47244.1"/>
    <property type="molecule type" value="Genomic_DNA"/>
</dbReference>
<dbReference type="Pfam" id="PF00749">
    <property type="entry name" value="tRNA-synt_1c"/>
    <property type="match status" value="2"/>
</dbReference>
<dbReference type="InterPro" id="IPR004527">
    <property type="entry name" value="Glu-tRNA-ligase_bac/mito"/>
</dbReference>
<dbReference type="InterPro" id="IPR000924">
    <property type="entry name" value="Glu/Gln-tRNA-synth"/>
</dbReference>
<evidence type="ECO:0000256" key="4">
    <source>
        <dbReference type="ARBA" id="ARBA00022833"/>
    </source>
</evidence>
<feature type="domain" description="Glutamyl/glutaminyl-tRNA synthetase class Ib catalytic" evidence="9">
    <location>
        <begin position="5"/>
        <end position="102"/>
    </location>
</feature>
<dbReference type="Gene3D" id="3.40.50.620">
    <property type="entry name" value="HUPs"/>
    <property type="match status" value="2"/>
</dbReference>
<dbReference type="Proteomes" id="UP000025229">
    <property type="component" value="Chromosome"/>
</dbReference>
<dbReference type="SUPFAM" id="SSF52374">
    <property type="entry name" value="Nucleotidylyl transferase"/>
    <property type="match status" value="1"/>
</dbReference>
<evidence type="ECO:0000256" key="6">
    <source>
        <dbReference type="ARBA" id="ARBA00022917"/>
    </source>
</evidence>
<dbReference type="HAMAP" id="MF_00022">
    <property type="entry name" value="Glu_tRNA_synth_type1"/>
    <property type="match status" value="1"/>
</dbReference>
<dbReference type="eggNOG" id="COG0008">
    <property type="taxonomic scope" value="Bacteria"/>
</dbReference>
<dbReference type="GO" id="GO:0000049">
    <property type="term" value="F:tRNA binding"/>
    <property type="evidence" value="ECO:0007669"/>
    <property type="project" value="InterPro"/>
</dbReference>
<dbReference type="EC" id="6.1.1.17" evidence="8"/>
<evidence type="ECO:0000256" key="2">
    <source>
        <dbReference type="ARBA" id="ARBA00022723"/>
    </source>
</evidence>
<comment type="caution">
    <text evidence="8">Lacks conserved residue(s) required for the propagation of feature annotation.</text>
</comment>
<dbReference type="AlphaFoldDB" id="A0A023X598"/>
<dbReference type="GO" id="GO:0008270">
    <property type="term" value="F:zinc ion binding"/>
    <property type="evidence" value="ECO:0007669"/>
    <property type="project" value="InterPro"/>
</dbReference>
<evidence type="ECO:0000259" key="9">
    <source>
        <dbReference type="Pfam" id="PF00749"/>
    </source>
</evidence>
<keyword evidence="7 8" id="KW-0030">Aminoacyl-tRNA synthetase</keyword>
<feature type="short sequence motif" description="'KMSKS' region" evidence="8">
    <location>
        <begin position="202"/>
        <end position="206"/>
    </location>
</feature>
<keyword evidence="2" id="KW-0479">Metal-binding</keyword>
<evidence type="ECO:0000256" key="7">
    <source>
        <dbReference type="ARBA" id="ARBA00023146"/>
    </source>
</evidence>
<comment type="similarity">
    <text evidence="8">Belongs to the class-I aminoacyl-tRNA synthetase family. Glutamate--tRNA ligase type 1 subfamily.</text>
</comment>
<reference evidence="12" key="2">
    <citation type="submission" date="2023-11" db="EMBL/GenBank/DDBJ databases">
        <title>MicrobeMod: A computational toolkit for identifying prokaryotic methylation and restriction-modification with nanopore sequencing.</title>
        <authorList>
            <person name="Crits-Christoph A."/>
            <person name="Kang S.C."/>
            <person name="Lee H."/>
            <person name="Ostrov N."/>
        </authorList>
    </citation>
    <scope>NUCLEOTIDE SEQUENCE</scope>
    <source>
        <strain evidence="12">ATCC 51242</strain>
    </source>
</reference>
<evidence type="ECO:0000313" key="12">
    <source>
        <dbReference type="EMBL" id="MDX5894648.1"/>
    </source>
</evidence>
<dbReference type="Proteomes" id="UP001281130">
    <property type="component" value="Unassembled WGS sequence"/>
</dbReference>
<dbReference type="InterPro" id="IPR020058">
    <property type="entry name" value="Glu/Gln-tRNA-synth_Ib_cat-dom"/>
</dbReference>
<comment type="subcellular location">
    <subcellularLocation>
        <location evidence="8">Cytoplasm</location>
    </subcellularLocation>
</comment>
<name>A0A023X598_RUBRA</name>
<dbReference type="HOGENOM" id="CLU_015768_6_3_11"/>
<evidence type="ECO:0000313" key="11">
    <source>
        <dbReference type="EMBL" id="AHY47244.1"/>
    </source>
</evidence>
<evidence type="ECO:0000313" key="13">
    <source>
        <dbReference type="Proteomes" id="UP000025229"/>
    </source>
</evidence>
<keyword evidence="4" id="KW-0862">Zinc</keyword>
<dbReference type="STRING" id="42256.RradSPS_1961"/>
<dbReference type="OrthoDB" id="9807503at2"/>
<dbReference type="SUPFAM" id="SSF48163">
    <property type="entry name" value="An anticodon-binding domain of class I aminoacyl-tRNA synthetases"/>
    <property type="match status" value="1"/>
</dbReference>
<feature type="binding site" evidence="8">
    <location>
        <position position="205"/>
    </location>
    <ligand>
        <name>ATP</name>
        <dbReference type="ChEBI" id="CHEBI:30616"/>
    </ligand>
</feature>
<keyword evidence="8" id="KW-0963">Cytoplasm</keyword>
<dbReference type="PANTHER" id="PTHR43311:SF1">
    <property type="entry name" value="GLUTAMYL-Q TRNA(ASP) SYNTHETASE"/>
    <property type="match status" value="1"/>
</dbReference>
<feature type="domain" description="Glutamyl/glutaminyl-tRNA synthetase class Ib catalytic" evidence="9">
    <location>
        <begin position="112"/>
        <end position="270"/>
    </location>
</feature>
<dbReference type="EMBL" id="JAWXXX010000001">
    <property type="protein sequence ID" value="MDX5894648.1"/>
    <property type="molecule type" value="Genomic_DNA"/>
</dbReference>
<keyword evidence="1 8" id="KW-0436">Ligase</keyword>
<dbReference type="PATRIC" id="fig|42256.3.peg.1996"/>
<dbReference type="GO" id="GO:0005829">
    <property type="term" value="C:cytosol"/>
    <property type="evidence" value="ECO:0007669"/>
    <property type="project" value="TreeGrafter"/>
</dbReference>
<keyword evidence="5 8" id="KW-0067">ATP-binding</keyword>
<dbReference type="InterPro" id="IPR045462">
    <property type="entry name" value="aa-tRNA-synth_I_cd-bd"/>
</dbReference>
<accession>A0A023X598</accession>
<dbReference type="InterPro" id="IPR014729">
    <property type="entry name" value="Rossmann-like_a/b/a_fold"/>
</dbReference>
<comment type="catalytic activity">
    <reaction evidence="8">
        <text>tRNA(Glu) + L-glutamate + ATP = L-glutamyl-tRNA(Glu) + AMP + diphosphate</text>
        <dbReference type="Rhea" id="RHEA:23540"/>
        <dbReference type="Rhea" id="RHEA-COMP:9663"/>
        <dbReference type="Rhea" id="RHEA-COMP:9680"/>
        <dbReference type="ChEBI" id="CHEBI:29985"/>
        <dbReference type="ChEBI" id="CHEBI:30616"/>
        <dbReference type="ChEBI" id="CHEBI:33019"/>
        <dbReference type="ChEBI" id="CHEBI:78442"/>
        <dbReference type="ChEBI" id="CHEBI:78520"/>
        <dbReference type="ChEBI" id="CHEBI:456215"/>
        <dbReference type="EC" id="6.1.1.17"/>
    </reaction>
</comment>
<evidence type="ECO:0000259" key="10">
    <source>
        <dbReference type="Pfam" id="PF19269"/>
    </source>
</evidence>
<dbReference type="InterPro" id="IPR049940">
    <property type="entry name" value="GluQ/Sye"/>
</dbReference>
<feature type="domain" description="Aminoacyl-tRNA synthetase class I anticodon-binding" evidence="10">
    <location>
        <begin position="286"/>
        <end position="423"/>
    </location>
</feature>
<dbReference type="PANTHER" id="PTHR43311">
    <property type="entry name" value="GLUTAMATE--TRNA LIGASE"/>
    <property type="match status" value="1"/>
</dbReference>
<dbReference type="GO" id="GO:0005524">
    <property type="term" value="F:ATP binding"/>
    <property type="evidence" value="ECO:0007669"/>
    <property type="project" value="UniProtKB-UniRule"/>
</dbReference>
<dbReference type="InterPro" id="IPR008925">
    <property type="entry name" value="aa_tRNA-synth_I_cd-bd_sf"/>
</dbReference>
<dbReference type="GO" id="GO:0004818">
    <property type="term" value="F:glutamate-tRNA ligase activity"/>
    <property type="evidence" value="ECO:0007669"/>
    <property type="project" value="UniProtKB-UniRule"/>
</dbReference>
<dbReference type="PRINTS" id="PR00987">
    <property type="entry name" value="TRNASYNTHGLU"/>
</dbReference>
<dbReference type="RefSeq" id="WP_038682367.1">
    <property type="nucleotide sequence ID" value="NZ_CP007514.1"/>
</dbReference>
<dbReference type="Pfam" id="PF19269">
    <property type="entry name" value="Anticodon_2"/>
    <property type="match status" value="1"/>
</dbReference>
<gene>
    <name evidence="8" type="primary">gltX</name>
    <name evidence="11" type="ORF">RradSPS_1961</name>
    <name evidence="12" type="ORF">SIL72_11510</name>
</gene>
<reference evidence="11 13" key="1">
    <citation type="submission" date="2014-03" db="EMBL/GenBank/DDBJ databases">
        <title>Complete genome sequence of the Radio-Resistant Rubrobacter radiotolerans RSPS-4.</title>
        <authorList>
            <person name="Egas C.C."/>
            <person name="Barroso C.C."/>
            <person name="Froufe H.J.C."/>
            <person name="Pacheco J.J."/>
            <person name="Albuquerque L.L."/>
            <person name="da Costa M.M.S."/>
        </authorList>
    </citation>
    <scope>NUCLEOTIDE SEQUENCE [LARGE SCALE GENOMIC DNA]</scope>
    <source>
        <strain evidence="11 13">RSPS-4</strain>
    </source>
</reference>
<dbReference type="Gene3D" id="1.10.10.350">
    <property type="match status" value="1"/>
</dbReference>
<keyword evidence="6 8" id="KW-0648">Protein biosynthesis</keyword>
<sequence length="434" mass="48487">MSASRLRFAPSPTGSLHPGGARTALFNYLFARHTGGEVFLRIEDTDRLRSERRHEESLLRDLDWLGLTFSGEPVRQSERDEVYEECLERLREAGLVYRRSDEAGRVASYLRVPERGGTFRDALRGEVSFARVEDFVLVKSDGSPAYNFACVADDLAMGITHVLRGEEHLPNTARQAILYRALGEREPEFLHPGVILAPDGKKLSKRHGAVSVGELRERGFLPEALVNGLALLGWNHPEGREFFPTLRDLEREWDPDRLGASPATFSVERLLSLNAEHLRNLPAEELCRRLEPFLDGPLPAGRELIAVEMLREDLRTLADALELLRAVTGPVAPGAFVRELPASSERVFERVLASLGGRDLRTLEAARELVGELRRWAKGEGLTVREVLHPLRLALTGRDRGPELAYVLAALGAEEARARVEAARRELARGRDAR</sequence>
<dbReference type="KEGG" id="rrd:RradSPS_1961"/>
<evidence type="ECO:0000256" key="5">
    <source>
        <dbReference type="ARBA" id="ARBA00022840"/>
    </source>
</evidence>
<evidence type="ECO:0000256" key="1">
    <source>
        <dbReference type="ARBA" id="ARBA00022598"/>
    </source>
</evidence>
<dbReference type="InterPro" id="IPR033910">
    <property type="entry name" value="GluRS_core"/>
</dbReference>
<evidence type="ECO:0000256" key="3">
    <source>
        <dbReference type="ARBA" id="ARBA00022741"/>
    </source>
</evidence>
<protein>
    <recommendedName>
        <fullName evidence="8">Glutamate--tRNA ligase</fullName>
        <ecNumber evidence="8">6.1.1.17</ecNumber>
    </recommendedName>
    <alternativeName>
        <fullName evidence="8">Glutamyl-tRNA synthetase</fullName>
        <shortName evidence="8">GluRS</shortName>
    </alternativeName>
</protein>
<comment type="subunit">
    <text evidence="8">Monomer.</text>
</comment>
<comment type="function">
    <text evidence="8">Catalyzes the attachment of glutamate to tRNA(Glu) in a two-step reaction: glutamate is first activated by ATP to form Glu-AMP and then transferred to the acceptor end of tRNA(Glu).</text>
</comment>
<keyword evidence="13" id="KW-1185">Reference proteome</keyword>
<dbReference type="GO" id="GO:0006424">
    <property type="term" value="P:glutamyl-tRNA aminoacylation"/>
    <property type="evidence" value="ECO:0007669"/>
    <property type="project" value="UniProtKB-UniRule"/>
</dbReference>
<dbReference type="InterPro" id="IPR020751">
    <property type="entry name" value="aa-tRNA-synth_I_codon-bd_sub2"/>
</dbReference>
<keyword evidence="3 8" id="KW-0547">Nucleotide-binding</keyword>
<dbReference type="CDD" id="cd00808">
    <property type="entry name" value="GluRS_core"/>
    <property type="match status" value="1"/>
</dbReference>